<name>A0ABS4BEH3_9HYPH</name>
<dbReference type="Gene3D" id="3.30.470.20">
    <property type="entry name" value="ATP-grasp fold, B domain"/>
    <property type="match status" value="1"/>
</dbReference>
<dbReference type="RefSeq" id="WP_209593541.1">
    <property type="nucleotide sequence ID" value="NZ_JAGJCF010000003.1"/>
</dbReference>
<organism evidence="3 4">
    <name type="scientific">Jiella mangrovi</name>
    <dbReference type="NCBI Taxonomy" id="2821407"/>
    <lineage>
        <taxon>Bacteria</taxon>
        <taxon>Pseudomonadati</taxon>
        <taxon>Pseudomonadota</taxon>
        <taxon>Alphaproteobacteria</taxon>
        <taxon>Hyphomicrobiales</taxon>
        <taxon>Aurantimonadaceae</taxon>
        <taxon>Jiella</taxon>
    </lineage>
</organism>
<evidence type="ECO:0000259" key="2">
    <source>
        <dbReference type="PROSITE" id="PS50975"/>
    </source>
</evidence>
<proteinExistence type="predicted"/>
<evidence type="ECO:0000313" key="4">
    <source>
        <dbReference type="Proteomes" id="UP000678276"/>
    </source>
</evidence>
<dbReference type="InterPro" id="IPR016677">
    <property type="entry name" value="UCP016817_carboligase"/>
</dbReference>
<evidence type="ECO:0000256" key="1">
    <source>
        <dbReference type="PROSITE-ProRule" id="PRU00409"/>
    </source>
</evidence>
<protein>
    <submittedName>
        <fullName evidence="3">ATP-grasp domain-containing protein</fullName>
    </submittedName>
</protein>
<accession>A0ABS4BEH3</accession>
<dbReference type="Proteomes" id="UP000678276">
    <property type="component" value="Unassembled WGS sequence"/>
</dbReference>
<evidence type="ECO:0000313" key="3">
    <source>
        <dbReference type="EMBL" id="MBP0615121.1"/>
    </source>
</evidence>
<sequence length="374" mass="40619">MTDMGRPTILAAAFSARQIAASAKLAGIDCLAVDFFGDLDLRDHARKSEVLRGHYPDGFSSDALLAALERLSEGEEPLGFVYGAGFEDRPELLQSVASRWPILGTDPETARRLKDPEAFAAACRKAGVAHPTICRSRPADRENWLSKKIGGCGGSHVRHGDADEAPDRYYQRFVSGERISMAFVAAGELYACLGYSRQWSDPSPEEPFRYGGAVGPVKVAAGPDETMREEVAGVLSTMPLRGLCSADFVLDGRDAVLLEINARAGATIDVFDHPERPLLGLHLAAMRGELPELDTDPYGETRASGLAWAVRTVVIADSFRWPGWTRDRTDPPARFERGEPICTVVASAATAEAAERLFRDRTREINQMLGSKAA</sequence>
<dbReference type="InterPro" id="IPR003806">
    <property type="entry name" value="ATP-grasp_PylC-type"/>
</dbReference>
<feature type="domain" description="ATP-grasp" evidence="2">
    <location>
        <begin position="225"/>
        <end position="292"/>
    </location>
</feature>
<comment type="caution">
    <text evidence="3">The sequence shown here is derived from an EMBL/GenBank/DDBJ whole genome shotgun (WGS) entry which is preliminary data.</text>
</comment>
<dbReference type="PIRSF" id="PIRSF016817">
    <property type="entry name" value="UCP016817_carboligase"/>
    <property type="match status" value="1"/>
</dbReference>
<dbReference type="SUPFAM" id="SSF56059">
    <property type="entry name" value="Glutathione synthetase ATP-binding domain-like"/>
    <property type="match status" value="1"/>
</dbReference>
<keyword evidence="1" id="KW-0547">Nucleotide-binding</keyword>
<gene>
    <name evidence="3" type="ORF">J6595_05970</name>
</gene>
<dbReference type="Pfam" id="PF02655">
    <property type="entry name" value="ATP-grasp_3"/>
    <property type="match status" value="1"/>
</dbReference>
<keyword evidence="4" id="KW-1185">Reference proteome</keyword>
<dbReference type="EMBL" id="JAGJCF010000003">
    <property type="protein sequence ID" value="MBP0615121.1"/>
    <property type="molecule type" value="Genomic_DNA"/>
</dbReference>
<keyword evidence="1" id="KW-0067">ATP-binding</keyword>
<reference evidence="3 4" key="1">
    <citation type="submission" date="2021-04" db="EMBL/GenBank/DDBJ databases">
        <title>Whole genome sequence of Jiella sp. KSK16Y-1.</title>
        <authorList>
            <person name="Tuo L."/>
        </authorList>
    </citation>
    <scope>NUCLEOTIDE SEQUENCE [LARGE SCALE GENOMIC DNA]</scope>
    <source>
        <strain evidence="3 4">KSK16Y-1</strain>
    </source>
</reference>
<dbReference type="InterPro" id="IPR011761">
    <property type="entry name" value="ATP-grasp"/>
</dbReference>
<dbReference type="PROSITE" id="PS50975">
    <property type="entry name" value="ATP_GRASP"/>
    <property type="match status" value="1"/>
</dbReference>